<dbReference type="Pfam" id="PF00515">
    <property type="entry name" value="TPR_1"/>
    <property type="match status" value="1"/>
</dbReference>
<reference evidence="2" key="2">
    <citation type="submission" date="2021-04" db="EMBL/GenBank/DDBJ databases">
        <authorList>
            <person name="Gilroy R."/>
        </authorList>
    </citation>
    <scope>NUCLEOTIDE SEQUENCE</scope>
    <source>
        <strain evidence="2">ChiSxjej6B18-287</strain>
    </source>
</reference>
<dbReference type="PROSITE" id="PS50005">
    <property type="entry name" value="TPR"/>
    <property type="match status" value="1"/>
</dbReference>
<evidence type="ECO:0000313" key="2">
    <source>
        <dbReference type="EMBL" id="HJC11988.1"/>
    </source>
</evidence>
<name>A0A9D2N9Q5_9FIRM</name>
<comment type="caution">
    <text evidence="2">The sequence shown here is derived from an EMBL/GenBank/DDBJ whole genome shotgun (WGS) entry which is preliminary data.</text>
</comment>
<organism evidence="2 3">
    <name type="scientific">Candidatus Blautia merdigallinarum</name>
    <dbReference type="NCBI Taxonomy" id="2838495"/>
    <lineage>
        <taxon>Bacteria</taxon>
        <taxon>Bacillati</taxon>
        <taxon>Bacillota</taxon>
        <taxon>Clostridia</taxon>
        <taxon>Lachnospirales</taxon>
        <taxon>Lachnospiraceae</taxon>
        <taxon>Blautia</taxon>
    </lineage>
</organism>
<dbReference type="Gene3D" id="1.25.40.10">
    <property type="entry name" value="Tetratricopeptide repeat domain"/>
    <property type="match status" value="1"/>
</dbReference>
<feature type="repeat" description="TPR" evidence="1">
    <location>
        <begin position="65"/>
        <end position="98"/>
    </location>
</feature>
<dbReference type="InterPro" id="IPR019734">
    <property type="entry name" value="TPR_rpt"/>
</dbReference>
<proteinExistence type="predicted"/>
<evidence type="ECO:0000313" key="3">
    <source>
        <dbReference type="Proteomes" id="UP000823893"/>
    </source>
</evidence>
<evidence type="ECO:0000256" key="1">
    <source>
        <dbReference type="PROSITE-ProRule" id="PRU00339"/>
    </source>
</evidence>
<accession>A0A9D2N9Q5</accession>
<dbReference type="InterPro" id="IPR011990">
    <property type="entry name" value="TPR-like_helical_dom_sf"/>
</dbReference>
<sequence length="198" mass="22594">MAHQIVDITCPGCGARVSTGQTQCPYCRGPVIITTFNSVYSMPMPKVNQYAAAYRENLADNPDNQELNMSVAMCYLKLGMYDKAAEAFDKALENNFDNSEAFFYAAICRLGGKKANIIKDRGIINKIEEYIQAALMIEELGIYYYFWAYIKYDYYKRKFLNTTPTWQELLEKAQKTGLSPTDVEQLYAILKVDRPSCL</sequence>
<dbReference type="Proteomes" id="UP000823893">
    <property type="component" value="Unassembled WGS sequence"/>
</dbReference>
<gene>
    <name evidence="2" type="ORF">H9935_14540</name>
</gene>
<keyword evidence="1" id="KW-0802">TPR repeat</keyword>
<dbReference type="AlphaFoldDB" id="A0A9D2N9Q5"/>
<protein>
    <submittedName>
        <fullName evidence="2">Tetratricopeptide repeat protein</fullName>
    </submittedName>
</protein>
<dbReference type="SUPFAM" id="SSF48452">
    <property type="entry name" value="TPR-like"/>
    <property type="match status" value="1"/>
</dbReference>
<reference evidence="2" key="1">
    <citation type="journal article" date="2021" name="PeerJ">
        <title>Extensive microbial diversity within the chicken gut microbiome revealed by metagenomics and culture.</title>
        <authorList>
            <person name="Gilroy R."/>
            <person name="Ravi A."/>
            <person name="Getino M."/>
            <person name="Pursley I."/>
            <person name="Horton D.L."/>
            <person name="Alikhan N.F."/>
            <person name="Baker D."/>
            <person name="Gharbi K."/>
            <person name="Hall N."/>
            <person name="Watson M."/>
            <person name="Adriaenssens E.M."/>
            <person name="Foster-Nyarko E."/>
            <person name="Jarju S."/>
            <person name="Secka A."/>
            <person name="Antonio M."/>
            <person name="Oren A."/>
            <person name="Chaudhuri R.R."/>
            <person name="La Ragione R."/>
            <person name="Hildebrand F."/>
            <person name="Pallen M.J."/>
        </authorList>
    </citation>
    <scope>NUCLEOTIDE SEQUENCE</scope>
    <source>
        <strain evidence="2">ChiSxjej6B18-287</strain>
    </source>
</reference>
<dbReference type="EMBL" id="DWWV01000200">
    <property type="protein sequence ID" value="HJC11988.1"/>
    <property type="molecule type" value="Genomic_DNA"/>
</dbReference>